<sequence length="252" mass="27686">MTRAIGVIPARWASTRFPGKVLAPVAGRPLLYHVLDRVRAAGRLAGVRVATDDDRVREAVEAYADGAVQAVMTRPGHPSGTDRVAEAVGSEEAEVIVNIQGDEPLIEPALIDRLAAVLTEEQGWDMATAASPMSSADERIRQPSVVKVVCDARGRALYFSRAAIPHVRDADESLPEPLYWRHIGIYAYRRPFLLRMVAEAPDALERAEKLEQLRALRMGAAICVLRTEDYGTGVDTPEDVERVERVLNQNQS</sequence>
<keyword evidence="2 5" id="KW-0808">Transferase</keyword>
<comment type="pathway">
    <text evidence="5">Nucleotide-sugar biosynthesis; CMP-3-deoxy-D-manno-octulosonate biosynthesis; CMP-3-deoxy-D-manno-octulosonate from 3-deoxy-D-manno-octulosonate and CTP: step 1/1.</text>
</comment>
<evidence type="ECO:0000313" key="6">
    <source>
        <dbReference type="EMBL" id="AKJ64051.1"/>
    </source>
</evidence>
<dbReference type="EMBL" id="CP010904">
    <property type="protein sequence ID" value="AKJ64051.1"/>
    <property type="molecule type" value="Genomic_DNA"/>
</dbReference>
<evidence type="ECO:0000256" key="2">
    <source>
        <dbReference type="ARBA" id="ARBA00022679"/>
    </source>
</evidence>
<comment type="subcellular location">
    <subcellularLocation>
        <location evidence="5">Cytoplasm</location>
    </subcellularLocation>
    <subcellularLocation>
        <location evidence="1">Membrane</location>
    </subcellularLocation>
</comment>
<dbReference type="UniPathway" id="UPA00358">
    <property type="reaction ID" value="UER00476"/>
</dbReference>
<dbReference type="GO" id="GO:0005829">
    <property type="term" value="C:cytosol"/>
    <property type="evidence" value="ECO:0007669"/>
    <property type="project" value="TreeGrafter"/>
</dbReference>
<dbReference type="STRING" id="1307763.L21SP4_00786"/>
<evidence type="ECO:0000256" key="3">
    <source>
        <dbReference type="ARBA" id="ARBA00022695"/>
    </source>
</evidence>
<keyword evidence="5" id="KW-0963">Cytoplasm</keyword>
<dbReference type="EC" id="2.7.7.38" evidence="5"/>
<dbReference type="SUPFAM" id="SSF53448">
    <property type="entry name" value="Nucleotide-diphospho-sugar transferases"/>
    <property type="match status" value="1"/>
</dbReference>
<dbReference type="PATRIC" id="fig|1609981.3.peg.820"/>
<evidence type="ECO:0000313" key="7">
    <source>
        <dbReference type="Proteomes" id="UP000035268"/>
    </source>
</evidence>
<dbReference type="Proteomes" id="UP000035268">
    <property type="component" value="Chromosome"/>
</dbReference>
<dbReference type="NCBIfam" id="TIGR00466">
    <property type="entry name" value="kdsB"/>
    <property type="match status" value="1"/>
</dbReference>
<keyword evidence="3 5" id="KW-0548">Nucleotidyltransferase</keyword>
<gene>
    <name evidence="6" type="primary">kpsU</name>
    <name evidence="5" type="synonym">kdsB</name>
    <name evidence="6" type="ORF">L21SP4_00786</name>
</gene>
<evidence type="ECO:0000256" key="5">
    <source>
        <dbReference type="HAMAP-Rule" id="MF_00057"/>
    </source>
</evidence>
<reference evidence="6 7" key="2">
    <citation type="journal article" date="2016" name="ISME J.">
        <title>Characterization of the first cultured representative of Verrucomicrobia subdivision 5 indicates the proposal of a novel phylum.</title>
        <authorList>
            <person name="Spring S."/>
            <person name="Bunk B."/>
            <person name="Sproer C."/>
            <person name="Schumann P."/>
            <person name="Rohde M."/>
            <person name="Tindall B.J."/>
            <person name="Klenk H.P."/>
        </authorList>
    </citation>
    <scope>NUCLEOTIDE SEQUENCE [LARGE SCALE GENOMIC DNA]</scope>
    <source>
        <strain evidence="6 7">L21-Fru-AB</strain>
    </source>
</reference>
<evidence type="ECO:0000256" key="4">
    <source>
        <dbReference type="ARBA" id="ARBA00022985"/>
    </source>
</evidence>
<accession>A0A0G3EC28</accession>
<dbReference type="PANTHER" id="PTHR42866:SF2">
    <property type="entry name" value="3-DEOXY-MANNO-OCTULOSONATE CYTIDYLYLTRANSFERASE, MITOCHONDRIAL"/>
    <property type="match status" value="1"/>
</dbReference>
<dbReference type="AlphaFoldDB" id="A0A0G3EC28"/>
<evidence type="ECO:0000256" key="1">
    <source>
        <dbReference type="ARBA" id="ARBA00004370"/>
    </source>
</evidence>
<dbReference type="PANTHER" id="PTHR42866">
    <property type="entry name" value="3-DEOXY-MANNO-OCTULOSONATE CYTIDYLYLTRANSFERASE"/>
    <property type="match status" value="1"/>
</dbReference>
<dbReference type="RefSeq" id="WP_052881418.1">
    <property type="nucleotide sequence ID" value="NZ_CP010904.1"/>
</dbReference>
<name>A0A0G3EC28_9BACT</name>
<dbReference type="KEGG" id="vbl:L21SP4_00786"/>
<keyword evidence="4 5" id="KW-0448">Lipopolysaccharide biosynthesis</keyword>
<proteinExistence type="inferred from homology"/>
<comment type="function">
    <text evidence="5">Activates KDO (a required 8-carbon sugar) for incorporation into bacterial lipopolysaccharide in Gram-negative bacteria.</text>
</comment>
<dbReference type="HAMAP" id="MF_00057">
    <property type="entry name" value="KdsB"/>
    <property type="match status" value="1"/>
</dbReference>
<keyword evidence="7" id="KW-1185">Reference proteome</keyword>
<dbReference type="NCBIfam" id="NF003950">
    <property type="entry name" value="PRK05450.1-3"/>
    <property type="match status" value="1"/>
</dbReference>
<dbReference type="NCBIfam" id="NF003952">
    <property type="entry name" value="PRK05450.1-5"/>
    <property type="match status" value="1"/>
</dbReference>
<dbReference type="OrthoDB" id="9815559at2"/>
<dbReference type="GO" id="GO:0009103">
    <property type="term" value="P:lipopolysaccharide biosynthetic process"/>
    <property type="evidence" value="ECO:0007669"/>
    <property type="project" value="UniProtKB-UniRule"/>
</dbReference>
<dbReference type="InterPro" id="IPR004528">
    <property type="entry name" value="KdsB"/>
</dbReference>
<comment type="similarity">
    <text evidence="5">Belongs to the KdsB family.</text>
</comment>
<dbReference type="InterPro" id="IPR003329">
    <property type="entry name" value="Cytidylyl_trans"/>
</dbReference>
<dbReference type="Pfam" id="PF02348">
    <property type="entry name" value="CTP_transf_3"/>
    <property type="match status" value="1"/>
</dbReference>
<dbReference type="CDD" id="cd02517">
    <property type="entry name" value="CMP-KDO-Synthetase"/>
    <property type="match status" value="1"/>
</dbReference>
<reference evidence="7" key="1">
    <citation type="submission" date="2015-02" db="EMBL/GenBank/DDBJ databases">
        <title>Description and complete genome sequence of the first cultured representative of the subdivision 5 of the Verrucomicrobia phylum.</title>
        <authorList>
            <person name="Spring S."/>
            <person name="Bunk B."/>
            <person name="Sproer C."/>
            <person name="Klenk H.-P."/>
        </authorList>
    </citation>
    <scope>NUCLEOTIDE SEQUENCE [LARGE SCALE GENOMIC DNA]</scope>
    <source>
        <strain evidence="7">L21-Fru-AB</strain>
    </source>
</reference>
<dbReference type="FunFam" id="3.90.550.10:FF:000011">
    <property type="entry name" value="3-deoxy-manno-octulosonate cytidylyltransferase"/>
    <property type="match status" value="1"/>
</dbReference>
<dbReference type="NCBIfam" id="NF009905">
    <property type="entry name" value="PRK13368.1"/>
    <property type="match status" value="1"/>
</dbReference>
<dbReference type="Gene3D" id="3.90.550.10">
    <property type="entry name" value="Spore Coat Polysaccharide Biosynthesis Protein SpsA, Chain A"/>
    <property type="match status" value="1"/>
</dbReference>
<dbReference type="GO" id="GO:0033468">
    <property type="term" value="P:CMP-keto-3-deoxy-D-manno-octulosonic acid biosynthetic process"/>
    <property type="evidence" value="ECO:0007669"/>
    <property type="project" value="UniProtKB-UniRule"/>
</dbReference>
<comment type="catalytic activity">
    <reaction evidence="5">
        <text>3-deoxy-alpha-D-manno-oct-2-ulosonate + CTP = CMP-3-deoxy-beta-D-manno-octulosonate + diphosphate</text>
        <dbReference type="Rhea" id="RHEA:23448"/>
        <dbReference type="ChEBI" id="CHEBI:33019"/>
        <dbReference type="ChEBI" id="CHEBI:37563"/>
        <dbReference type="ChEBI" id="CHEBI:85986"/>
        <dbReference type="ChEBI" id="CHEBI:85987"/>
        <dbReference type="EC" id="2.7.7.38"/>
    </reaction>
</comment>
<dbReference type="InterPro" id="IPR029044">
    <property type="entry name" value="Nucleotide-diphossugar_trans"/>
</dbReference>
<organism evidence="6 7">
    <name type="scientific">Kiritimatiella glycovorans</name>
    <dbReference type="NCBI Taxonomy" id="1307763"/>
    <lineage>
        <taxon>Bacteria</taxon>
        <taxon>Pseudomonadati</taxon>
        <taxon>Kiritimatiellota</taxon>
        <taxon>Kiritimatiellia</taxon>
        <taxon>Kiritimatiellales</taxon>
        <taxon>Kiritimatiellaceae</taxon>
        <taxon>Kiritimatiella</taxon>
    </lineage>
</organism>
<dbReference type="GO" id="GO:0016020">
    <property type="term" value="C:membrane"/>
    <property type="evidence" value="ECO:0007669"/>
    <property type="project" value="UniProtKB-SubCell"/>
</dbReference>
<protein>
    <recommendedName>
        <fullName evidence="5">3-deoxy-manno-octulosonate cytidylyltransferase</fullName>
        <ecNumber evidence="5">2.7.7.38</ecNumber>
    </recommendedName>
    <alternativeName>
        <fullName evidence="5">CMP-2-keto-3-deoxyoctulosonic acid synthase</fullName>
        <shortName evidence="5">CKS</shortName>
        <shortName evidence="5">CMP-KDO synthase</shortName>
    </alternativeName>
</protein>
<dbReference type="GO" id="GO:0008690">
    <property type="term" value="F:3-deoxy-manno-octulosonate cytidylyltransferase activity"/>
    <property type="evidence" value="ECO:0007669"/>
    <property type="project" value="UniProtKB-UniRule"/>
</dbReference>